<reference evidence="3" key="1">
    <citation type="journal article" date="2019" name="Int. J. Syst. Evol. Microbiol.">
        <title>The Global Catalogue of Microorganisms (GCM) 10K type strain sequencing project: providing services to taxonomists for standard genome sequencing and annotation.</title>
        <authorList>
            <consortium name="The Broad Institute Genomics Platform"/>
            <consortium name="The Broad Institute Genome Sequencing Center for Infectious Disease"/>
            <person name="Wu L."/>
            <person name="Ma J."/>
        </authorList>
    </citation>
    <scope>NUCLEOTIDE SEQUENCE [LARGE SCALE GENOMIC DNA]</scope>
    <source>
        <strain evidence="3">NBRC 102146</strain>
    </source>
</reference>
<evidence type="ECO:0000313" key="3">
    <source>
        <dbReference type="Proteomes" id="UP001156703"/>
    </source>
</evidence>
<dbReference type="EMBL" id="BSOO01000018">
    <property type="protein sequence ID" value="GLR48074.1"/>
    <property type="molecule type" value="Genomic_DNA"/>
</dbReference>
<dbReference type="Proteomes" id="UP001156703">
    <property type="component" value="Unassembled WGS sequence"/>
</dbReference>
<organism evidence="2 3">
    <name type="scientific">Sphingomonas astaxanthinifaciens DSM 22298</name>
    <dbReference type="NCBI Taxonomy" id="1123267"/>
    <lineage>
        <taxon>Bacteria</taxon>
        <taxon>Pseudomonadati</taxon>
        <taxon>Pseudomonadota</taxon>
        <taxon>Alphaproteobacteria</taxon>
        <taxon>Sphingomonadales</taxon>
        <taxon>Sphingomonadaceae</taxon>
        <taxon>Sphingomonas</taxon>
    </lineage>
</organism>
<keyword evidence="3" id="KW-1185">Reference proteome</keyword>
<evidence type="ECO:0000256" key="1">
    <source>
        <dbReference type="SAM" id="MobiDB-lite"/>
    </source>
</evidence>
<dbReference type="PROSITE" id="PS51257">
    <property type="entry name" value="PROKAR_LIPOPROTEIN"/>
    <property type="match status" value="1"/>
</dbReference>
<feature type="region of interest" description="Disordered" evidence="1">
    <location>
        <begin position="248"/>
        <end position="291"/>
    </location>
</feature>
<dbReference type="RefSeq" id="WP_156956816.1">
    <property type="nucleotide sequence ID" value="NZ_BSOO01000018.1"/>
</dbReference>
<proteinExistence type="predicted"/>
<accession>A0ABQ5Z5L8</accession>
<protein>
    <recommendedName>
        <fullName evidence="4">Lipoprotein</fullName>
    </recommendedName>
</protein>
<gene>
    <name evidence="2" type="ORF">GCM10007925_17870</name>
</gene>
<evidence type="ECO:0000313" key="2">
    <source>
        <dbReference type="EMBL" id="GLR48074.1"/>
    </source>
</evidence>
<evidence type="ECO:0008006" key="4">
    <source>
        <dbReference type="Google" id="ProtNLM"/>
    </source>
</evidence>
<sequence length="291" mass="31648">MRRIITLICSSALLCGCTTFEPLRPDMEARPLPSRLDEIAYVNVLREAFAVTSNGDEGAPPACYSGAKLHAFKSKFGQGYVDHDEDAESVADGCVTFRKLKGEDAIDRYMEAGFGLSDIYCDRFFTVAGQSRQSRRVQRNAFKVADTLFNSFLTVLRTGETAVGLSSAGFSAVDGAYGAIDDAFVVAPDRDDVRKLVQGAQQIYRADAFRAANKPKSYVGARAVLTKYAWICSFDGMKSLVTSSLKEKAEEQEQVAQQARESGGDGDEEAKKKKVEKATGKRDLTVPITGG</sequence>
<comment type="caution">
    <text evidence="2">The sequence shown here is derived from an EMBL/GenBank/DDBJ whole genome shotgun (WGS) entry which is preliminary data.</text>
</comment>
<name>A0ABQ5Z5L8_9SPHN</name>